<dbReference type="GO" id="GO:0004519">
    <property type="term" value="F:endonuclease activity"/>
    <property type="evidence" value="ECO:0007669"/>
    <property type="project" value="InterPro"/>
</dbReference>
<name>A0A2U1B6G2_9BACT</name>
<reference evidence="2 3" key="1">
    <citation type="submission" date="2018-04" db="EMBL/GenBank/DDBJ databases">
        <title>Genomic Encyclopedia of Type Strains, Phase IV (KMG-IV): sequencing the most valuable type-strain genomes for metagenomic binning, comparative biology and taxonomic classification.</title>
        <authorList>
            <person name="Goeker M."/>
        </authorList>
    </citation>
    <scope>NUCLEOTIDE SEQUENCE [LARGE SCALE GENOMIC DNA]</scope>
    <source>
        <strain evidence="2 3">DSM 14823</strain>
    </source>
</reference>
<evidence type="ECO:0000259" key="1">
    <source>
        <dbReference type="Pfam" id="PF20454"/>
    </source>
</evidence>
<dbReference type="GeneID" id="78294575"/>
<evidence type="ECO:0000313" key="3">
    <source>
        <dbReference type="Proteomes" id="UP000245959"/>
    </source>
</evidence>
<dbReference type="EMBL" id="QEKH01000007">
    <property type="protein sequence ID" value="PVY44254.1"/>
    <property type="molecule type" value="Genomic_DNA"/>
</dbReference>
<feature type="domain" description="Terminase large subunit GpA endonuclease" evidence="1">
    <location>
        <begin position="2"/>
        <end position="146"/>
    </location>
</feature>
<dbReference type="Pfam" id="PF20454">
    <property type="entry name" value="GpA_nuclease"/>
    <property type="match status" value="1"/>
</dbReference>
<organism evidence="2 3">
    <name type="scientific">Victivallis vadensis</name>
    <dbReference type="NCBI Taxonomy" id="172901"/>
    <lineage>
        <taxon>Bacteria</taxon>
        <taxon>Pseudomonadati</taxon>
        <taxon>Lentisphaerota</taxon>
        <taxon>Lentisphaeria</taxon>
        <taxon>Victivallales</taxon>
        <taxon>Victivallaceae</taxon>
        <taxon>Victivallis</taxon>
    </lineage>
</organism>
<keyword evidence="3" id="KW-1185">Reference proteome</keyword>
<dbReference type="Proteomes" id="UP000245959">
    <property type="component" value="Unassembled WGS sequence"/>
</dbReference>
<proteinExistence type="predicted"/>
<sequence>MLKKTYLIKDNVGIVPTFALIDRQGHRTKEVQYFAEKTSNVMMYQGTSMTTATWRMSDNNRRLILGAAKHWQSVLIYQLYTQKKRKENYLYFHPETTDDVIKQIVCVKPDPTKKFGDSPENWQPEGGAVHDWFDVIKMAYLAVDFAIQTMSKKRWRFCQSPSLRRRWESSTKAENEIKRVTATELIDDERSNWFKQ</sequence>
<accession>A0A2U1B6G2</accession>
<protein>
    <recommendedName>
        <fullName evidence="1">Terminase large subunit GpA endonuclease domain-containing protein</fullName>
    </recommendedName>
</protein>
<evidence type="ECO:0000313" key="2">
    <source>
        <dbReference type="EMBL" id="PVY44254.1"/>
    </source>
</evidence>
<dbReference type="AlphaFoldDB" id="A0A2U1B6G2"/>
<dbReference type="InterPro" id="IPR046454">
    <property type="entry name" value="GpA_endonuclease"/>
</dbReference>
<gene>
    <name evidence="2" type="ORF">C8D82_1079</name>
</gene>
<dbReference type="RefSeq" id="WP_116883260.1">
    <property type="nucleotide sequence ID" value="NZ_CABMMC010000068.1"/>
</dbReference>
<comment type="caution">
    <text evidence="2">The sequence shown here is derived from an EMBL/GenBank/DDBJ whole genome shotgun (WGS) entry which is preliminary data.</text>
</comment>